<protein>
    <recommendedName>
        <fullName evidence="1">DUF4283 domain-containing protein</fullName>
    </recommendedName>
</protein>
<dbReference type="Proteomes" id="UP000593576">
    <property type="component" value="Unassembled WGS sequence"/>
</dbReference>
<dbReference type="EMBL" id="JABFAF010000005">
    <property type="protein sequence ID" value="MBA0855779.1"/>
    <property type="molecule type" value="Genomic_DNA"/>
</dbReference>
<organism evidence="2 3">
    <name type="scientific">Gossypium schwendimanii</name>
    <name type="common">Cotton</name>
    <dbReference type="NCBI Taxonomy" id="34291"/>
    <lineage>
        <taxon>Eukaryota</taxon>
        <taxon>Viridiplantae</taxon>
        <taxon>Streptophyta</taxon>
        <taxon>Embryophyta</taxon>
        <taxon>Tracheophyta</taxon>
        <taxon>Spermatophyta</taxon>
        <taxon>Magnoliopsida</taxon>
        <taxon>eudicotyledons</taxon>
        <taxon>Gunneridae</taxon>
        <taxon>Pentapetalae</taxon>
        <taxon>rosids</taxon>
        <taxon>malvids</taxon>
        <taxon>Malvales</taxon>
        <taxon>Malvaceae</taxon>
        <taxon>Malvoideae</taxon>
        <taxon>Gossypium</taxon>
    </lineage>
</organism>
<proteinExistence type="predicted"/>
<dbReference type="OrthoDB" id="994450at2759"/>
<dbReference type="AlphaFoldDB" id="A0A7J9LBJ0"/>
<comment type="caution">
    <text evidence="2">The sequence shown here is derived from an EMBL/GenBank/DDBJ whole genome shotgun (WGS) entry which is preliminary data.</text>
</comment>
<keyword evidence="3" id="KW-1185">Reference proteome</keyword>
<evidence type="ECO:0000313" key="2">
    <source>
        <dbReference type="EMBL" id="MBA0855779.1"/>
    </source>
</evidence>
<dbReference type="InterPro" id="IPR025558">
    <property type="entry name" value="DUF4283"/>
</dbReference>
<evidence type="ECO:0000313" key="3">
    <source>
        <dbReference type="Proteomes" id="UP000593576"/>
    </source>
</evidence>
<sequence length="93" mass="10674">MDAYLTRLSLEDREEEGWDVIGEDSGYGLASYKLCLVGSFFTASIVNFQAMKNMIANVWHPISGMAIFDLSDKRFLFRFLYDVDINRIEHGDP</sequence>
<feature type="domain" description="DUF4283" evidence="1">
    <location>
        <begin position="31"/>
        <end position="89"/>
    </location>
</feature>
<name>A0A7J9LBJ0_GOSSC</name>
<reference evidence="2 3" key="1">
    <citation type="journal article" date="2019" name="Genome Biol. Evol.">
        <title>Insights into the evolution of the New World diploid cottons (Gossypium, subgenus Houzingenia) based on genome sequencing.</title>
        <authorList>
            <person name="Grover C.E."/>
            <person name="Arick M.A. 2nd"/>
            <person name="Thrash A."/>
            <person name="Conover J.L."/>
            <person name="Sanders W.S."/>
            <person name="Peterson D.G."/>
            <person name="Frelichowski J.E."/>
            <person name="Scheffler J.A."/>
            <person name="Scheffler B.E."/>
            <person name="Wendel J.F."/>
        </authorList>
    </citation>
    <scope>NUCLEOTIDE SEQUENCE [LARGE SCALE GENOMIC DNA]</scope>
    <source>
        <strain evidence="2">1</strain>
        <tissue evidence="2">Leaf</tissue>
    </source>
</reference>
<evidence type="ECO:0000259" key="1">
    <source>
        <dbReference type="Pfam" id="PF14111"/>
    </source>
</evidence>
<accession>A0A7J9LBJ0</accession>
<gene>
    <name evidence="2" type="ORF">Goshw_019038</name>
</gene>
<dbReference type="Pfam" id="PF14111">
    <property type="entry name" value="DUF4283"/>
    <property type="match status" value="1"/>
</dbReference>